<dbReference type="InterPro" id="IPR005061">
    <property type="entry name" value="Ist1"/>
</dbReference>
<reference evidence="3" key="2">
    <citation type="journal article" date="2024" name="Plant">
        <title>Genomic evolution and insights into agronomic trait innovations of Sesamum species.</title>
        <authorList>
            <person name="Miao H."/>
            <person name="Wang L."/>
            <person name="Qu L."/>
            <person name="Liu H."/>
            <person name="Sun Y."/>
            <person name="Le M."/>
            <person name="Wang Q."/>
            <person name="Wei S."/>
            <person name="Zheng Y."/>
            <person name="Lin W."/>
            <person name="Duan Y."/>
            <person name="Cao H."/>
            <person name="Xiong S."/>
            <person name="Wang X."/>
            <person name="Wei L."/>
            <person name="Li C."/>
            <person name="Ma Q."/>
            <person name="Ju M."/>
            <person name="Zhao R."/>
            <person name="Li G."/>
            <person name="Mu C."/>
            <person name="Tian Q."/>
            <person name="Mei H."/>
            <person name="Zhang T."/>
            <person name="Gao T."/>
            <person name="Zhang H."/>
        </authorList>
    </citation>
    <scope>NUCLEOTIDE SEQUENCE</scope>
    <source>
        <strain evidence="3">KEN1</strain>
    </source>
</reference>
<feature type="region of interest" description="Disordered" evidence="2">
    <location>
        <begin position="361"/>
        <end position="385"/>
    </location>
</feature>
<evidence type="ECO:0000313" key="3">
    <source>
        <dbReference type="EMBL" id="KAL0406071.1"/>
    </source>
</evidence>
<dbReference type="FunFam" id="1.20.1260.60:FF:000002">
    <property type="entry name" value="Vacuolar protein sorting-associated protein IST1"/>
    <property type="match status" value="1"/>
</dbReference>
<sequence>MFDLLFGWRKASKCKKLMKTVQCRLKLLKNKRSCIVKQLREDAAELLKYGLHQTAFERVEQVVKDERTVQVYELLEQFCEFIMINLPYIRKHKDCPNDINEAASTLIFSSARLGELPELLAIRKLFGERYGQRFVTSALELLPGNLVNHQVKESVCTEIVTDDVKYRLLGEIASSCAKTGPLLLEYKHQLQEEQAIKGSGQIPSSEIQICKENESPETQCCIGREPEGKIMYMDLSPESKKVSKEPCFGLRKEHTFLDMIQDSEPGDREKLVNSVEMDKFAVETPAFGREMESSSVTSAQLPEETVYLDDVEEFVSPVRKDGSLQDQRLFMFKSFGIHSKEKTDYGIDINLEDEKLLQERSFSRSSRKMRKASRKRSRRRSVSLENRNITDVESVIYYGESDEMSPDHNKRKSHHQKKRRDKTFVQESRKSYHAQRNQGHTCFVKVSSSFSLIDTRDNNMEFSCSCNSSRDTTNECSLEHPCYFSPHWRPKMRSSNVKDFTTQSLMEGKIQYGLLFSKYSNRGEREKNSLGKRFGLMHYGQ</sequence>
<dbReference type="PANTHER" id="PTHR12161">
    <property type="entry name" value="IST1 FAMILY MEMBER"/>
    <property type="match status" value="1"/>
</dbReference>
<dbReference type="PANTHER" id="PTHR12161:SF44">
    <property type="entry name" value="REGULATOR OF VPS4 ACTIVITY IN THE MVB PATHWAY PROTEIN"/>
    <property type="match status" value="1"/>
</dbReference>
<dbReference type="EMBL" id="JACGWN010000014">
    <property type="protein sequence ID" value="KAL0406071.1"/>
    <property type="molecule type" value="Genomic_DNA"/>
</dbReference>
<comment type="similarity">
    <text evidence="1">Belongs to the IST1 family.</text>
</comment>
<gene>
    <name evidence="3" type="ORF">Slati_3921000</name>
</gene>
<comment type="caution">
    <text evidence="3">The sequence shown here is derived from an EMBL/GenBank/DDBJ whole genome shotgun (WGS) entry which is preliminary data.</text>
</comment>
<accession>A0AAW2TMQ8</accession>
<evidence type="ECO:0000256" key="2">
    <source>
        <dbReference type="SAM" id="MobiDB-lite"/>
    </source>
</evidence>
<name>A0AAW2TMQ8_9LAMI</name>
<evidence type="ECO:0000256" key="1">
    <source>
        <dbReference type="ARBA" id="ARBA00005536"/>
    </source>
</evidence>
<dbReference type="GO" id="GO:0015031">
    <property type="term" value="P:protein transport"/>
    <property type="evidence" value="ECO:0007669"/>
    <property type="project" value="InterPro"/>
</dbReference>
<feature type="compositionally biased region" description="Basic residues" evidence="2">
    <location>
        <begin position="409"/>
        <end position="421"/>
    </location>
</feature>
<dbReference type="AlphaFoldDB" id="A0AAW2TMQ8"/>
<proteinExistence type="inferred from homology"/>
<feature type="compositionally biased region" description="Basic residues" evidence="2">
    <location>
        <begin position="365"/>
        <end position="381"/>
    </location>
</feature>
<feature type="region of interest" description="Disordered" evidence="2">
    <location>
        <begin position="400"/>
        <end position="433"/>
    </location>
</feature>
<reference evidence="3" key="1">
    <citation type="submission" date="2020-06" db="EMBL/GenBank/DDBJ databases">
        <authorList>
            <person name="Li T."/>
            <person name="Hu X."/>
            <person name="Zhang T."/>
            <person name="Song X."/>
            <person name="Zhang H."/>
            <person name="Dai N."/>
            <person name="Sheng W."/>
            <person name="Hou X."/>
            <person name="Wei L."/>
        </authorList>
    </citation>
    <scope>NUCLEOTIDE SEQUENCE</scope>
    <source>
        <strain evidence="3">KEN1</strain>
        <tissue evidence="3">Leaf</tissue>
    </source>
</reference>
<dbReference type="Pfam" id="PF03398">
    <property type="entry name" value="Ist1"/>
    <property type="match status" value="1"/>
</dbReference>
<dbReference type="Gene3D" id="1.20.1260.60">
    <property type="entry name" value="Vacuolar protein sorting-associated protein Ist1"/>
    <property type="match status" value="1"/>
</dbReference>
<dbReference type="InterPro" id="IPR042277">
    <property type="entry name" value="IST1-like"/>
</dbReference>
<protein>
    <submittedName>
        <fullName evidence="3">Uncharacterized protein</fullName>
    </submittedName>
</protein>
<organism evidence="3">
    <name type="scientific">Sesamum latifolium</name>
    <dbReference type="NCBI Taxonomy" id="2727402"/>
    <lineage>
        <taxon>Eukaryota</taxon>
        <taxon>Viridiplantae</taxon>
        <taxon>Streptophyta</taxon>
        <taxon>Embryophyta</taxon>
        <taxon>Tracheophyta</taxon>
        <taxon>Spermatophyta</taxon>
        <taxon>Magnoliopsida</taxon>
        <taxon>eudicotyledons</taxon>
        <taxon>Gunneridae</taxon>
        <taxon>Pentapetalae</taxon>
        <taxon>asterids</taxon>
        <taxon>lamiids</taxon>
        <taxon>Lamiales</taxon>
        <taxon>Pedaliaceae</taxon>
        <taxon>Sesamum</taxon>
    </lineage>
</organism>